<accession>A0A438H2Q3</accession>
<gene>
    <name evidence="2" type="ORF">CK203_046780</name>
    <name evidence="1" type="ORF">CK203_091722</name>
</gene>
<protein>
    <submittedName>
        <fullName evidence="2">Uncharacterized protein</fullName>
    </submittedName>
</protein>
<dbReference type="EMBL" id="QGNW01000293">
    <property type="protein sequence ID" value="RVW78593.1"/>
    <property type="molecule type" value="Genomic_DNA"/>
</dbReference>
<dbReference type="PANTHER" id="PTHR36795:SF2">
    <property type="entry name" value="OS01G0938400 PROTEIN"/>
    <property type="match status" value="1"/>
</dbReference>
<evidence type="ECO:0000313" key="3">
    <source>
        <dbReference type="Proteomes" id="UP000288805"/>
    </source>
</evidence>
<organism evidence="2 3">
    <name type="scientific">Vitis vinifera</name>
    <name type="common">Grape</name>
    <dbReference type="NCBI Taxonomy" id="29760"/>
    <lineage>
        <taxon>Eukaryota</taxon>
        <taxon>Viridiplantae</taxon>
        <taxon>Streptophyta</taxon>
        <taxon>Embryophyta</taxon>
        <taxon>Tracheophyta</taxon>
        <taxon>Spermatophyta</taxon>
        <taxon>Magnoliopsida</taxon>
        <taxon>eudicotyledons</taxon>
        <taxon>Gunneridae</taxon>
        <taxon>Pentapetalae</taxon>
        <taxon>rosids</taxon>
        <taxon>Vitales</taxon>
        <taxon>Vitaceae</taxon>
        <taxon>Viteae</taxon>
        <taxon>Vitis</taxon>
    </lineage>
</organism>
<dbReference type="Proteomes" id="UP000288805">
    <property type="component" value="Unassembled WGS sequence"/>
</dbReference>
<evidence type="ECO:0000313" key="2">
    <source>
        <dbReference type="EMBL" id="RVW78593.1"/>
    </source>
</evidence>
<dbReference type="EMBL" id="QGNW01001843">
    <property type="protein sequence ID" value="RVW29389.1"/>
    <property type="molecule type" value="Genomic_DNA"/>
</dbReference>
<proteinExistence type="predicted"/>
<dbReference type="PANTHER" id="PTHR36795">
    <property type="entry name" value="OS01G0938400 PROTEIN"/>
    <property type="match status" value="1"/>
</dbReference>
<evidence type="ECO:0000313" key="1">
    <source>
        <dbReference type="EMBL" id="RVW29389.1"/>
    </source>
</evidence>
<reference evidence="2 3" key="1">
    <citation type="journal article" date="2018" name="PLoS Genet.">
        <title>Population sequencing reveals clonal diversity and ancestral inbreeding in the grapevine cultivar Chardonnay.</title>
        <authorList>
            <person name="Roach M.J."/>
            <person name="Johnson D.L."/>
            <person name="Bohlmann J."/>
            <person name="van Vuuren H.J."/>
            <person name="Jones S.J."/>
            <person name="Pretorius I.S."/>
            <person name="Schmidt S.A."/>
            <person name="Borneman A.R."/>
        </authorList>
    </citation>
    <scope>NUCLEOTIDE SEQUENCE [LARGE SCALE GENOMIC DNA]</scope>
    <source>
        <strain evidence="3">cv. Chardonnay</strain>
        <strain evidence="2">I10V1</strain>
        <tissue evidence="2">Leaf</tissue>
    </source>
</reference>
<name>A0A438H2Q3_VITVI</name>
<dbReference type="AlphaFoldDB" id="A0A438H2Q3"/>
<sequence length="142" mass="16877">MHFSSQIHLGSPLSASETQMASLGRFSYQRLRNEGGYDDDDYNKRRVIIRRAKSWSRFRRVSFRKRFKLKIPSLRRFMRRKAREVSLSWARILKRLKEGQSHFGDLFAGNYLFMQVTPTPMKCVEKSWKGPHLHGYPLQRIA</sequence>
<comment type="caution">
    <text evidence="2">The sequence shown here is derived from an EMBL/GenBank/DDBJ whole genome shotgun (WGS) entry which is preliminary data.</text>
</comment>